<dbReference type="AlphaFoldDB" id="A0A1I6CMM3"/>
<dbReference type="GO" id="GO:0046872">
    <property type="term" value="F:metal ion binding"/>
    <property type="evidence" value="ECO:0007669"/>
    <property type="project" value="UniProtKB-KW"/>
</dbReference>
<dbReference type="Pfam" id="PF00075">
    <property type="entry name" value="RNase_H"/>
    <property type="match status" value="1"/>
</dbReference>
<evidence type="ECO:0000256" key="6">
    <source>
        <dbReference type="ARBA" id="ARBA00022759"/>
    </source>
</evidence>
<dbReference type="InterPro" id="IPR012337">
    <property type="entry name" value="RNaseH-like_sf"/>
</dbReference>
<dbReference type="PROSITE" id="PS50879">
    <property type="entry name" value="RNASE_H_1"/>
    <property type="match status" value="1"/>
</dbReference>
<name>A0A1I6CMM3_9RHOB</name>
<dbReference type="GO" id="GO:0004523">
    <property type="term" value="F:RNA-DNA hybrid ribonuclease activity"/>
    <property type="evidence" value="ECO:0007669"/>
    <property type="project" value="UniProtKB-EC"/>
</dbReference>
<evidence type="ECO:0000256" key="3">
    <source>
        <dbReference type="ARBA" id="ARBA00012180"/>
    </source>
</evidence>
<feature type="domain" description="RNase H type-1" evidence="8">
    <location>
        <begin position="1"/>
        <end position="98"/>
    </location>
</feature>
<keyword evidence="4" id="KW-0540">Nuclease</keyword>
<dbReference type="GO" id="GO:0003676">
    <property type="term" value="F:nucleic acid binding"/>
    <property type="evidence" value="ECO:0007669"/>
    <property type="project" value="InterPro"/>
</dbReference>
<evidence type="ECO:0000256" key="5">
    <source>
        <dbReference type="ARBA" id="ARBA00022723"/>
    </source>
</evidence>
<comment type="catalytic activity">
    <reaction evidence="1">
        <text>Endonucleolytic cleavage to 5'-phosphomonoester.</text>
        <dbReference type="EC" id="3.1.26.4"/>
    </reaction>
</comment>
<evidence type="ECO:0000256" key="7">
    <source>
        <dbReference type="ARBA" id="ARBA00022801"/>
    </source>
</evidence>
<dbReference type="InterPro" id="IPR050092">
    <property type="entry name" value="RNase_H"/>
</dbReference>
<keyword evidence="6" id="KW-0255">Endonuclease</keyword>
<comment type="similarity">
    <text evidence="2">Belongs to the RNase H family.</text>
</comment>
<evidence type="ECO:0000313" key="9">
    <source>
        <dbReference type="EMBL" id="SFQ94415.1"/>
    </source>
</evidence>
<dbReference type="PANTHER" id="PTHR10642">
    <property type="entry name" value="RIBONUCLEASE H1"/>
    <property type="match status" value="1"/>
</dbReference>
<keyword evidence="5" id="KW-0479">Metal-binding</keyword>
<dbReference type="InterPro" id="IPR036397">
    <property type="entry name" value="RNaseH_sf"/>
</dbReference>
<keyword evidence="10" id="KW-1185">Reference proteome</keyword>
<dbReference type="EC" id="3.1.26.4" evidence="3"/>
<dbReference type="SUPFAM" id="SSF53098">
    <property type="entry name" value="Ribonuclease H-like"/>
    <property type="match status" value="1"/>
</dbReference>
<dbReference type="PANTHER" id="PTHR10642:SF26">
    <property type="entry name" value="RIBONUCLEASE H1"/>
    <property type="match status" value="1"/>
</dbReference>
<proteinExistence type="inferred from homology"/>
<dbReference type="EMBL" id="FOYI01000001">
    <property type="protein sequence ID" value="SFQ94415.1"/>
    <property type="molecule type" value="Genomic_DNA"/>
</dbReference>
<reference evidence="9 10" key="1">
    <citation type="submission" date="2016-10" db="EMBL/GenBank/DDBJ databases">
        <authorList>
            <person name="de Groot N.N."/>
        </authorList>
    </citation>
    <scope>NUCLEOTIDE SEQUENCE [LARGE SCALE GENOMIC DNA]</scope>
    <source>
        <strain evidence="10">KMM 9023,NRIC 0796,JCM 17311,KCTC 23692</strain>
    </source>
</reference>
<evidence type="ECO:0000256" key="2">
    <source>
        <dbReference type="ARBA" id="ARBA00005300"/>
    </source>
</evidence>
<dbReference type="Proteomes" id="UP000199302">
    <property type="component" value="Unassembled WGS sequence"/>
</dbReference>
<evidence type="ECO:0000313" key="10">
    <source>
        <dbReference type="Proteomes" id="UP000199302"/>
    </source>
</evidence>
<protein>
    <recommendedName>
        <fullName evidence="3">ribonuclease H</fullName>
        <ecNumber evidence="3">3.1.26.4</ecNumber>
    </recommendedName>
</protein>
<evidence type="ECO:0000256" key="4">
    <source>
        <dbReference type="ARBA" id="ARBA00022722"/>
    </source>
</evidence>
<dbReference type="Gene3D" id="3.30.420.10">
    <property type="entry name" value="Ribonuclease H-like superfamily/Ribonuclease H"/>
    <property type="match status" value="1"/>
</dbReference>
<dbReference type="GO" id="GO:0043137">
    <property type="term" value="P:DNA replication, removal of RNA primer"/>
    <property type="evidence" value="ECO:0007669"/>
    <property type="project" value="TreeGrafter"/>
</dbReference>
<organism evidence="9 10">
    <name type="scientific">Poseidonocella sedimentorum</name>
    <dbReference type="NCBI Taxonomy" id="871652"/>
    <lineage>
        <taxon>Bacteria</taxon>
        <taxon>Pseudomonadati</taxon>
        <taxon>Pseudomonadota</taxon>
        <taxon>Alphaproteobacteria</taxon>
        <taxon>Rhodobacterales</taxon>
        <taxon>Roseobacteraceae</taxon>
        <taxon>Poseidonocella</taxon>
    </lineage>
</organism>
<accession>A0A1I6CMM3</accession>
<sequence>MELIAVCVALENLGRVTDEPITVFTDANLIPNSMNGWLATWKANDWKRSGGKAVENRDLWQRLEQAASGRHITWKWVRGHNGSENNERADRLAYAAARRAEKKL</sequence>
<gene>
    <name evidence="9" type="ORF">SAMN04515673_1013</name>
</gene>
<evidence type="ECO:0000259" key="8">
    <source>
        <dbReference type="PROSITE" id="PS50879"/>
    </source>
</evidence>
<keyword evidence="7" id="KW-0378">Hydrolase</keyword>
<dbReference type="STRING" id="871652.SAMN04515673_1013"/>
<evidence type="ECO:0000256" key="1">
    <source>
        <dbReference type="ARBA" id="ARBA00000077"/>
    </source>
</evidence>
<dbReference type="InterPro" id="IPR002156">
    <property type="entry name" value="RNaseH_domain"/>
</dbReference>